<reference evidence="3" key="1">
    <citation type="submission" date="2016-10" db="EMBL/GenBank/DDBJ databases">
        <authorList>
            <person name="Varghese N."/>
            <person name="Submissions S."/>
        </authorList>
    </citation>
    <scope>NUCLEOTIDE SEQUENCE [LARGE SCALE GENOMIC DNA]</scope>
    <source>
        <strain evidence="3">CGMCC 1.10789</strain>
    </source>
</reference>
<dbReference type="EMBL" id="FNFV01000002">
    <property type="protein sequence ID" value="SDK40136.1"/>
    <property type="molecule type" value="Genomic_DNA"/>
</dbReference>
<keyword evidence="2" id="KW-0489">Methyltransferase</keyword>
<dbReference type="Proteomes" id="UP000199328">
    <property type="component" value="Unassembled WGS sequence"/>
</dbReference>
<keyword evidence="2" id="KW-0808">Transferase</keyword>
<sequence length="297" mass="33338">MRDTSIAGLEPRAYDILLEEFSLSHPTRIVDVGANPLSPPPYAELLARGACHVYGFEPQPAALEELQSTASAFETYFPHAVGRGGYAQLNICADSGLTSLYEPDTAAIRFLGRSKRNIRVVERVRLKTVTLDEIDEIEGFELLKIDIQGGEVDVFRGARRKLCRSLAVIPEVRFFPLYRGEPMLGGVDEELRLQGFVLHKFLFTKQKVIPSSQIGRLRRSVHRNQLIDGDAVYIRNLGAPESFGSEELMHLAILAAAVFESHDLVLYLLDELVRRKEVPEDLPAAYVDRLPPELRRD</sequence>
<dbReference type="OrthoDB" id="292760at2"/>
<gene>
    <name evidence="2" type="ORF">SAMN05216257_102587</name>
</gene>
<dbReference type="PANTHER" id="PTHR36973:SF4">
    <property type="entry name" value="NODULATION PROTEIN"/>
    <property type="match status" value="1"/>
</dbReference>
<dbReference type="Pfam" id="PF05050">
    <property type="entry name" value="Methyltransf_21"/>
    <property type="match status" value="1"/>
</dbReference>
<dbReference type="PANTHER" id="PTHR36973">
    <property type="entry name" value="SLL1456 PROTEIN-RELATED"/>
    <property type="match status" value="1"/>
</dbReference>
<keyword evidence="3" id="KW-1185">Reference proteome</keyword>
<accession>A0A1G9BKZ0</accession>
<dbReference type="Gene3D" id="3.40.50.150">
    <property type="entry name" value="Vaccinia Virus protein VP39"/>
    <property type="match status" value="1"/>
</dbReference>
<dbReference type="GO" id="GO:0008171">
    <property type="term" value="F:O-methyltransferase activity"/>
    <property type="evidence" value="ECO:0007669"/>
    <property type="project" value="TreeGrafter"/>
</dbReference>
<evidence type="ECO:0000313" key="2">
    <source>
        <dbReference type="EMBL" id="SDK40136.1"/>
    </source>
</evidence>
<feature type="domain" description="Methyltransferase FkbM" evidence="1">
    <location>
        <begin position="31"/>
        <end position="197"/>
    </location>
</feature>
<dbReference type="NCBIfam" id="TIGR01444">
    <property type="entry name" value="fkbM_fam"/>
    <property type="match status" value="1"/>
</dbReference>
<proteinExistence type="predicted"/>
<dbReference type="InterPro" id="IPR006342">
    <property type="entry name" value="FkbM_mtfrase"/>
</dbReference>
<evidence type="ECO:0000259" key="1">
    <source>
        <dbReference type="Pfam" id="PF05050"/>
    </source>
</evidence>
<evidence type="ECO:0000313" key="3">
    <source>
        <dbReference type="Proteomes" id="UP000199328"/>
    </source>
</evidence>
<organism evidence="2 3">
    <name type="scientific">Meinhardsimonia xiamenensis</name>
    <dbReference type="NCBI Taxonomy" id="990712"/>
    <lineage>
        <taxon>Bacteria</taxon>
        <taxon>Pseudomonadati</taxon>
        <taxon>Pseudomonadota</taxon>
        <taxon>Alphaproteobacteria</taxon>
        <taxon>Rhodobacterales</taxon>
        <taxon>Paracoccaceae</taxon>
        <taxon>Meinhardsimonia</taxon>
    </lineage>
</organism>
<dbReference type="GO" id="GO:0032259">
    <property type="term" value="P:methylation"/>
    <property type="evidence" value="ECO:0007669"/>
    <property type="project" value="UniProtKB-KW"/>
</dbReference>
<dbReference type="STRING" id="990712.SAMN05216257_102587"/>
<dbReference type="AlphaFoldDB" id="A0A1G9BKZ0"/>
<name>A0A1G9BKZ0_9RHOB</name>
<protein>
    <submittedName>
        <fullName evidence="2">Methyltransferase, FkbM family</fullName>
    </submittedName>
</protein>
<dbReference type="InterPro" id="IPR053188">
    <property type="entry name" value="FkbM_Methyltransferase"/>
</dbReference>
<dbReference type="RefSeq" id="WP_092499388.1">
    <property type="nucleotide sequence ID" value="NZ_FNFV01000002.1"/>
</dbReference>
<dbReference type="SUPFAM" id="SSF53335">
    <property type="entry name" value="S-adenosyl-L-methionine-dependent methyltransferases"/>
    <property type="match status" value="1"/>
</dbReference>
<dbReference type="InterPro" id="IPR029063">
    <property type="entry name" value="SAM-dependent_MTases_sf"/>
</dbReference>